<protein>
    <recommendedName>
        <fullName evidence="6">Succinate--CoA ligase [ADP-forming] subunit beta</fullName>
        <ecNumber evidence="6">6.2.1.5</ecNumber>
    </recommendedName>
    <alternativeName>
        <fullName evidence="6">Succinyl-CoA synthetase subunit beta</fullName>
        <shortName evidence="6">SCS-beta</shortName>
    </alternativeName>
</protein>
<dbReference type="HAMAP" id="MF_00558">
    <property type="entry name" value="Succ_CoA_beta"/>
    <property type="match status" value="1"/>
</dbReference>
<dbReference type="InterPro" id="IPR016102">
    <property type="entry name" value="Succinyl-CoA_synth-like"/>
</dbReference>
<comment type="function">
    <text evidence="6">Succinyl-CoA synthetase functions in the citric acid cycle (TCA), coupling the hydrolysis of succinyl-CoA to the synthesis of either ATP or GTP and thus represents the only step of substrate-level phosphorylation in the TCA. The beta subunit provides nucleotide specificity of the enzyme and binds the substrate succinate, while the binding sites for coenzyme A and phosphate are found in the alpha subunit.</text>
</comment>
<dbReference type="Gene3D" id="3.40.50.261">
    <property type="entry name" value="Succinyl-CoA synthetase domains"/>
    <property type="match status" value="1"/>
</dbReference>
<comment type="catalytic activity">
    <reaction evidence="6">
        <text>succinate + ATP + CoA = succinyl-CoA + ADP + phosphate</text>
        <dbReference type="Rhea" id="RHEA:17661"/>
        <dbReference type="ChEBI" id="CHEBI:30031"/>
        <dbReference type="ChEBI" id="CHEBI:30616"/>
        <dbReference type="ChEBI" id="CHEBI:43474"/>
        <dbReference type="ChEBI" id="CHEBI:57287"/>
        <dbReference type="ChEBI" id="CHEBI:57292"/>
        <dbReference type="ChEBI" id="CHEBI:456216"/>
        <dbReference type="EC" id="6.2.1.5"/>
    </reaction>
</comment>
<evidence type="ECO:0000256" key="3">
    <source>
        <dbReference type="ARBA" id="ARBA00022723"/>
    </source>
</evidence>
<dbReference type="PROSITE" id="PS50975">
    <property type="entry name" value="ATP_GRASP"/>
    <property type="match status" value="1"/>
</dbReference>
<evidence type="ECO:0000313" key="10">
    <source>
        <dbReference type="Proteomes" id="UP001595722"/>
    </source>
</evidence>
<evidence type="ECO:0000313" key="9">
    <source>
        <dbReference type="EMBL" id="MFC3680716.1"/>
    </source>
</evidence>
<comment type="catalytic activity">
    <reaction evidence="6">
        <text>GTP + succinate + CoA = succinyl-CoA + GDP + phosphate</text>
        <dbReference type="Rhea" id="RHEA:22120"/>
        <dbReference type="ChEBI" id="CHEBI:30031"/>
        <dbReference type="ChEBI" id="CHEBI:37565"/>
        <dbReference type="ChEBI" id="CHEBI:43474"/>
        <dbReference type="ChEBI" id="CHEBI:57287"/>
        <dbReference type="ChEBI" id="CHEBI:57292"/>
        <dbReference type="ChEBI" id="CHEBI:58189"/>
    </reaction>
</comment>
<keyword evidence="4 6" id="KW-0547">Nucleotide-binding</keyword>
<comment type="similarity">
    <text evidence="6">Belongs to the succinate/malate CoA ligase beta subunit family.</text>
</comment>
<dbReference type="Pfam" id="PF00549">
    <property type="entry name" value="Ligase_CoA"/>
    <property type="match status" value="1"/>
</dbReference>
<dbReference type="PANTHER" id="PTHR11815">
    <property type="entry name" value="SUCCINYL-COA SYNTHETASE BETA CHAIN"/>
    <property type="match status" value="1"/>
</dbReference>
<accession>A0ABV7VW09</accession>
<feature type="binding site" evidence="6">
    <location>
        <position position="102"/>
    </location>
    <ligand>
        <name>ATP</name>
        <dbReference type="ChEBI" id="CHEBI:30616"/>
    </ligand>
</feature>
<dbReference type="SUPFAM" id="SSF56059">
    <property type="entry name" value="Glutathione synthetase ATP-binding domain-like"/>
    <property type="match status" value="1"/>
</dbReference>
<evidence type="ECO:0000256" key="7">
    <source>
        <dbReference type="PROSITE-ProRule" id="PRU00409"/>
    </source>
</evidence>
<feature type="binding site" evidence="6">
    <location>
        <position position="264"/>
    </location>
    <ligand>
        <name>substrate</name>
        <note>ligand shared with subunit alpha</note>
    </ligand>
</feature>
<feature type="binding site" evidence="6">
    <location>
        <position position="46"/>
    </location>
    <ligand>
        <name>ATP</name>
        <dbReference type="ChEBI" id="CHEBI:30616"/>
    </ligand>
</feature>
<dbReference type="EMBL" id="JBHRYB010000013">
    <property type="protein sequence ID" value="MFC3680716.1"/>
    <property type="molecule type" value="Genomic_DNA"/>
</dbReference>
<keyword evidence="1 6" id="KW-0816">Tricarboxylic acid cycle</keyword>
<name>A0ABV7VW09_9GAMM</name>
<feature type="binding site" evidence="6">
    <location>
        <begin position="53"/>
        <end position="55"/>
    </location>
    <ligand>
        <name>ATP</name>
        <dbReference type="ChEBI" id="CHEBI:30616"/>
    </ligand>
</feature>
<dbReference type="Proteomes" id="UP001595722">
    <property type="component" value="Unassembled WGS sequence"/>
</dbReference>
<comment type="cofactor">
    <cofactor evidence="6">
        <name>Mg(2+)</name>
        <dbReference type="ChEBI" id="CHEBI:18420"/>
    </cofactor>
    <text evidence="6">Binds 1 Mg(2+) ion per subunit.</text>
</comment>
<keyword evidence="2 6" id="KW-0436">Ligase</keyword>
<keyword evidence="10" id="KW-1185">Reference proteome</keyword>
<dbReference type="EC" id="6.2.1.5" evidence="6"/>
<feature type="binding site" evidence="6">
    <location>
        <begin position="321"/>
        <end position="323"/>
    </location>
    <ligand>
        <name>substrate</name>
        <note>ligand shared with subunit alpha</note>
    </ligand>
</feature>
<evidence type="ECO:0000259" key="8">
    <source>
        <dbReference type="PROSITE" id="PS50975"/>
    </source>
</evidence>
<gene>
    <name evidence="6 9" type="primary">sucC</name>
    <name evidence="9" type="ORF">ACFOMG_11470</name>
</gene>
<feature type="domain" description="ATP-grasp" evidence="8">
    <location>
        <begin position="9"/>
        <end position="229"/>
    </location>
</feature>
<keyword evidence="6 7" id="KW-0067">ATP-binding</keyword>
<dbReference type="Pfam" id="PF08442">
    <property type="entry name" value="ATP-grasp_2"/>
    <property type="match status" value="1"/>
</dbReference>
<organism evidence="9 10">
    <name type="scientific">Bacterioplanoides pacificum</name>
    <dbReference type="NCBI Taxonomy" id="1171596"/>
    <lineage>
        <taxon>Bacteria</taxon>
        <taxon>Pseudomonadati</taxon>
        <taxon>Pseudomonadota</taxon>
        <taxon>Gammaproteobacteria</taxon>
        <taxon>Oceanospirillales</taxon>
        <taxon>Oceanospirillaceae</taxon>
        <taxon>Bacterioplanoides</taxon>
    </lineage>
</organism>
<dbReference type="Gene3D" id="3.30.470.20">
    <property type="entry name" value="ATP-grasp fold, B domain"/>
    <property type="match status" value="1"/>
</dbReference>
<dbReference type="InterPro" id="IPR013650">
    <property type="entry name" value="ATP-grasp_succ-CoA_synth-type"/>
</dbReference>
<dbReference type="NCBIfam" id="NF001913">
    <property type="entry name" value="PRK00696.1"/>
    <property type="match status" value="1"/>
</dbReference>
<dbReference type="PIRSF" id="PIRSF001554">
    <property type="entry name" value="SucCS_beta"/>
    <property type="match status" value="1"/>
</dbReference>
<dbReference type="InterPro" id="IPR017866">
    <property type="entry name" value="Succ-CoA_synthase_bsu_CS"/>
</dbReference>
<comment type="pathway">
    <text evidence="6">Carbohydrate metabolism; tricarboxylic acid cycle; succinate from succinyl-CoA (ligase route): step 1/1.</text>
</comment>
<dbReference type="InterPro" id="IPR005811">
    <property type="entry name" value="SUCC_ACL_C"/>
</dbReference>
<feature type="binding site" evidence="6">
    <location>
        <position position="213"/>
    </location>
    <ligand>
        <name>Mg(2+)</name>
        <dbReference type="ChEBI" id="CHEBI:18420"/>
    </ligand>
</feature>
<dbReference type="PANTHER" id="PTHR11815:SF10">
    <property type="entry name" value="SUCCINATE--COA LIGASE [GDP-FORMING] SUBUNIT BETA, MITOCHONDRIAL"/>
    <property type="match status" value="1"/>
</dbReference>
<feature type="binding site" evidence="6">
    <location>
        <position position="199"/>
    </location>
    <ligand>
        <name>Mg(2+)</name>
        <dbReference type="ChEBI" id="CHEBI:18420"/>
    </ligand>
</feature>
<comment type="caution">
    <text evidence="9">The sequence shown here is derived from an EMBL/GenBank/DDBJ whole genome shotgun (WGS) entry which is preliminary data.</text>
</comment>
<dbReference type="InterPro" id="IPR005809">
    <property type="entry name" value="Succ_CoA_ligase-like_bsu"/>
</dbReference>
<dbReference type="GO" id="GO:0004775">
    <property type="term" value="F:succinate-CoA ligase (ADP-forming) activity"/>
    <property type="evidence" value="ECO:0007669"/>
    <property type="project" value="UniProtKB-EC"/>
</dbReference>
<dbReference type="InterPro" id="IPR013815">
    <property type="entry name" value="ATP_grasp_subdomain_1"/>
</dbReference>
<evidence type="ECO:0000256" key="5">
    <source>
        <dbReference type="ARBA" id="ARBA00022842"/>
    </source>
</evidence>
<proteinExistence type="inferred from homology"/>
<evidence type="ECO:0000256" key="2">
    <source>
        <dbReference type="ARBA" id="ARBA00022598"/>
    </source>
</evidence>
<dbReference type="NCBIfam" id="TIGR01016">
    <property type="entry name" value="sucCoAbeta"/>
    <property type="match status" value="1"/>
</dbReference>
<dbReference type="RefSeq" id="WP_376866760.1">
    <property type="nucleotide sequence ID" value="NZ_JBHRYB010000013.1"/>
</dbReference>
<keyword evidence="5 6" id="KW-0460">Magnesium</keyword>
<dbReference type="Gene3D" id="3.30.1490.20">
    <property type="entry name" value="ATP-grasp fold, A domain"/>
    <property type="match status" value="1"/>
</dbReference>
<dbReference type="SUPFAM" id="SSF52210">
    <property type="entry name" value="Succinyl-CoA synthetase domains"/>
    <property type="match status" value="1"/>
</dbReference>
<feature type="binding site" evidence="6">
    <location>
        <position position="99"/>
    </location>
    <ligand>
        <name>ATP</name>
        <dbReference type="ChEBI" id="CHEBI:30616"/>
    </ligand>
</feature>
<evidence type="ECO:0000256" key="1">
    <source>
        <dbReference type="ARBA" id="ARBA00022532"/>
    </source>
</evidence>
<dbReference type="PROSITE" id="PS01217">
    <property type="entry name" value="SUCCINYL_COA_LIG_3"/>
    <property type="match status" value="1"/>
</dbReference>
<feature type="binding site" evidence="6">
    <location>
        <position position="107"/>
    </location>
    <ligand>
        <name>ATP</name>
        <dbReference type="ChEBI" id="CHEBI:30616"/>
    </ligand>
</feature>
<evidence type="ECO:0000256" key="4">
    <source>
        <dbReference type="ARBA" id="ARBA00022741"/>
    </source>
</evidence>
<comment type="subunit">
    <text evidence="6">Heterotetramer of two alpha and two beta subunits.</text>
</comment>
<keyword evidence="3 6" id="KW-0479">Metal-binding</keyword>
<sequence>MNLHEYQGKQLFAQYGLPVSSGVAAQTAEEAAAAADQIGGDKWVVKAQVHAGGRGKAGGVKLVSSKEEIKEFAEQWLGKNLVTYQTDENGQPVSRILVESCTDIANELYLGAVVDRSTRRVVFMASTEGGVEIEKVAEETPEKILKATIDPLTGAQPYQGRELAFKLGLQGDQIKQFTKIFMGLAQLFVEKDLALIEINPLVIKEDGDLHCLDAKIGVDGNSLYRHKDLQEMNDPSQEDAREAEAAEWDLNYVALDGNIGCMVNGAGLAMGTMDMVALHGGFPANFLDVGGGATKERVAHAFKLILSDDKVKAVLVNIFGGIVRCDMIAEGIIGAVKEVGVNVPVVVRLEGTNADLGKKVLDESGLDIIAAESLTDAAVQAVKAAGN</sequence>
<dbReference type="InterPro" id="IPR011761">
    <property type="entry name" value="ATP-grasp"/>
</dbReference>
<evidence type="ECO:0000256" key="6">
    <source>
        <dbReference type="HAMAP-Rule" id="MF_00558"/>
    </source>
</evidence>
<reference evidence="10" key="1">
    <citation type="journal article" date="2019" name="Int. J. Syst. Evol. Microbiol.">
        <title>The Global Catalogue of Microorganisms (GCM) 10K type strain sequencing project: providing services to taxonomists for standard genome sequencing and annotation.</title>
        <authorList>
            <consortium name="The Broad Institute Genomics Platform"/>
            <consortium name="The Broad Institute Genome Sequencing Center for Infectious Disease"/>
            <person name="Wu L."/>
            <person name="Ma J."/>
        </authorList>
    </citation>
    <scope>NUCLEOTIDE SEQUENCE [LARGE SCALE GENOMIC DNA]</scope>
    <source>
        <strain evidence="10">KCTC 42424</strain>
    </source>
</reference>